<feature type="region of interest" description="Disordered" evidence="11">
    <location>
        <begin position="1449"/>
        <end position="1513"/>
    </location>
</feature>
<dbReference type="PROSITE" id="PS51194">
    <property type="entry name" value="HELICASE_CTER"/>
    <property type="match status" value="1"/>
</dbReference>
<protein>
    <recommendedName>
        <fullName evidence="9">DNA 3'-5' helicase</fullName>
        <ecNumber evidence="9">5.6.2.4</ecNumber>
    </recommendedName>
</protein>
<evidence type="ECO:0000256" key="8">
    <source>
        <dbReference type="ARBA" id="ARBA00034617"/>
    </source>
</evidence>
<dbReference type="EC" id="5.6.2.4" evidence="9"/>
<feature type="compositionally biased region" description="Basic and acidic residues" evidence="11">
    <location>
        <begin position="1458"/>
        <end position="1474"/>
    </location>
</feature>
<dbReference type="InterPro" id="IPR027417">
    <property type="entry name" value="P-loop_NTPase"/>
</dbReference>
<dbReference type="GO" id="GO:0043138">
    <property type="term" value="F:3'-5' DNA helicase activity"/>
    <property type="evidence" value="ECO:0007669"/>
    <property type="project" value="UniProtKB-EC"/>
</dbReference>
<dbReference type="PANTHER" id="PTHR47835:SF3">
    <property type="entry name" value="HELICASE FOR MEIOSIS 1"/>
    <property type="match status" value="1"/>
</dbReference>
<dbReference type="CDD" id="cd18795">
    <property type="entry name" value="SF2_C_Ski2"/>
    <property type="match status" value="1"/>
</dbReference>
<evidence type="ECO:0000256" key="9">
    <source>
        <dbReference type="ARBA" id="ARBA00034808"/>
    </source>
</evidence>
<dbReference type="FunFam" id="1.10.10.10:FF:000012">
    <property type="entry name" value="U5 small nuclear ribonucleoprotein helicase"/>
    <property type="match status" value="1"/>
</dbReference>
<dbReference type="GO" id="GO:0051321">
    <property type="term" value="P:meiotic cell cycle"/>
    <property type="evidence" value="ECO:0007669"/>
    <property type="project" value="UniProtKB-KW"/>
</dbReference>
<keyword evidence="4 14" id="KW-0347">Helicase</keyword>
<sequence>MALQTFRSVEEIPRHFRNIFSQYVQFNFVQSEVLDDIIYSDDSIVVSAPTGSGKTTIFELAIVRLLMQVENDTSGFKIIYSKYLNKTMSIIFIYMSFIFLVSPIKSLCQERLVDWNNKFSRYGINCICVTGDSENVDFRNLVHHNLIISTPEKWDSLTRKWKDNESMVRIVKLFMIDEVHLLNEEDRGSTLEVIVTRMKTVQNSISINEIENCKIRFIAVSATIGNVEDIAEWIGGSKYFRFPEEIRPVHLNKIILGFNAHQNHHFKFDLSLNYRLQSLLIQYSEGKPALIFCSTRKSVEMTAKHLLQTLNIKLDFSQVEKLQQLSQPITDLKIKEMIKNGIGVHHAGMDPCTRHTVEEIFRGGDLPIMIATSTLAMGVNLPAHLVIIKSTKCYTNRGFQDYSATAIHQMIGRAGRPQFDTSATALILTTNEDKVKIEKMLSSSEPIESNLHRHLTEHLNAEVVLGTITGLDVALQWLASTFLYIRARANPRHYGLSLNYTKEQLDRKLLEMFQIDLNKLVSAGMIIMDENINVVPTMTGSLMARYYVDFETMKMFTQISGKEVFIQILAMISKCEEFADMRLRVNDKKSLNLLNKNAKKQTIRFPLNGKIKTCDMKVNCVIQAVLGNLEITDVNIQTESYQILRSAQRIIKCLIDYILMREDNCYMALLNAIIFGKCLTAKLWENSPFVSKQLTGIGSTFATQLANAGKDTFGKILESSARDLELIIKRKPPFGDYLIEEVKHLPIFMMSLEPNVDDGLQLTIELVNVDDLRQKSTIKTSSVFNLLVGNNLNEILVHKKYQLSNLINYARIVKIIGVLEPGVEFIQAHFINEDWVGVDCSCEVVVSNVTGNNLKPAPTLPKPHQPSYKQTFLDVYMKSKKPIKGKIPKKIEKINSKTLNPENKLINEISTKEIFHKSSIQENKSLKSVGSLQDKFAKQFVNAVQDTEEIYENSNDRNEEIVHVTKSKPELTLFDLFDFPEEDMTEKSVQSTNQEETVPNLYKGTEETDQNLTLFDLFEFPEEDMTEKSVQSTNQKETAPNVYKGIEETDQSLLASSTSLQKDEESLRSIFKSEEFLFSDSELREYEEFFGDNKMTKTAIDHLERSGSLPPNLSERKNDVEKETDCKDRFTGDNNLDVDNTTNGEEPKKPTVLGVNVSTPDTTIVEDKPETDDARSNKKFDVHSLTGGQSLFFSLSHKYLTDEAIEDTNTSAKSACTAKNVILRNILNPRGRKRRKNSDIHPAEELENQLMMETRAESQIRNAYFSAFRKPQKTKLAHNRSFPDSTVNNHTPRSSIVDPEDDQYAIDTEEYSDNQKNVKWKSPLVFSPGIKFSPNISLGNSSKENVENDCLNYSFDTNTTISPREPRKQPTNVQRTPKHLKRNSSKQALTNANRFPLSDKETRRSKEIDNIEKFSNICSTQLLEGTISTPGHSAHSNALDYYSQLVPLSNRRKAKQMPKKERNRSPEIENKENVESNDEMDDESTRPIKKTPQCDLNTSKVTLNSQHEDDLSDDDLDISVSRLSNKHLSHNVSDEFNPRSQEYIDSKVRNNYPFYPDDFPSRREVVVPDGYYGYDTVPYRNTYRPSRVVTQPVHCSSYVDIFGQPGKTYRGIFPARTCELLSQMSQMMPVMQSQHYVSGDHGDVYRTEVAQPPTSLPRTSEEYADSRPFPLQNITNIIPTTPSRNIYRDNEVPNDLNSSFRAHNTPYPRYQNQNIPVSYTQIHSPELPPHSDLKSSYRIQNTPYPRSHNQNIPVSCPQIHSPEYSGYYSRVEEAAPYGYAPEVHTYQNVPPVDKEYILNKYWGSFNSRE</sequence>
<dbReference type="Gene3D" id="1.10.10.10">
    <property type="entry name" value="Winged helix-like DNA-binding domain superfamily/Winged helix DNA-binding domain"/>
    <property type="match status" value="1"/>
</dbReference>
<dbReference type="InterPro" id="IPR052247">
    <property type="entry name" value="Meiotic_Crossover_Helicase"/>
</dbReference>
<dbReference type="InterPro" id="IPR014001">
    <property type="entry name" value="Helicase_ATP-bd"/>
</dbReference>
<dbReference type="RefSeq" id="XP_028132170.1">
    <property type="nucleotide sequence ID" value="XM_028276369.1"/>
</dbReference>
<dbReference type="SUPFAM" id="SSF52540">
    <property type="entry name" value="P-loop containing nucleoside triphosphate hydrolases"/>
    <property type="match status" value="2"/>
</dbReference>
<dbReference type="Pfam" id="PF00270">
    <property type="entry name" value="DEAD"/>
    <property type="match status" value="1"/>
</dbReference>
<organism evidence="14">
    <name type="scientific">Diabrotica virgifera virgifera</name>
    <name type="common">western corn rootworm</name>
    <dbReference type="NCBI Taxonomy" id="50390"/>
    <lineage>
        <taxon>Eukaryota</taxon>
        <taxon>Metazoa</taxon>
        <taxon>Ecdysozoa</taxon>
        <taxon>Arthropoda</taxon>
        <taxon>Hexapoda</taxon>
        <taxon>Insecta</taxon>
        <taxon>Pterygota</taxon>
        <taxon>Neoptera</taxon>
        <taxon>Endopterygota</taxon>
        <taxon>Coleoptera</taxon>
        <taxon>Polyphaga</taxon>
        <taxon>Cucujiformia</taxon>
        <taxon>Chrysomeloidea</taxon>
        <taxon>Chrysomelidae</taxon>
        <taxon>Galerucinae</taxon>
        <taxon>Diabroticina</taxon>
        <taxon>Diabroticites</taxon>
        <taxon>Diabrotica</taxon>
    </lineage>
</organism>
<feature type="domain" description="Helicase ATP-binding" evidence="12">
    <location>
        <begin position="35"/>
        <end position="242"/>
    </location>
</feature>
<name>A0A6P7FFZ7_DIAVI</name>
<dbReference type="GO" id="GO:0016787">
    <property type="term" value="F:hydrolase activity"/>
    <property type="evidence" value="ECO:0007669"/>
    <property type="project" value="UniProtKB-KW"/>
</dbReference>
<evidence type="ECO:0000256" key="6">
    <source>
        <dbReference type="ARBA" id="ARBA00023235"/>
    </source>
</evidence>
<accession>A0A6P7FFZ7</accession>
<comment type="similarity">
    <text evidence="1">Belongs to the helicase family. SKI2 subfamily.</text>
</comment>
<evidence type="ECO:0000256" key="11">
    <source>
        <dbReference type="SAM" id="MobiDB-lite"/>
    </source>
</evidence>
<evidence type="ECO:0000259" key="13">
    <source>
        <dbReference type="PROSITE" id="PS51194"/>
    </source>
</evidence>
<dbReference type="OrthoDB" id="5575at2759"/>
<dbReference type="SUPFAM" id="SSF158702">
    <property type="entry name" value="Sec63 N-terminal domain-like"/>
    <property type="match status" value="1"/>
</dbReference>
<evidence type="ECO:0000256" key="1">
    <source>
        <dbReference type="ARBA" id="ARBA00010140"/>
    </source>
</evidence>
<dbReference type="Pfam" id="PF23445">
    <property type="entry name" value="WHD_SNRNP200"/>
    <property type="match status" value="1"/>
</dbReference>
<feature type="compositionally biased region" description="Polar residues" evidence="11">
    <location>
        <begin position="1282"/>
        <end position="1294"/>
    </location>
</feature>
<dbReference type="Pfam" id="PF02889">
    <property type="entry name" value="Sec63"/>
    <property type="match status" value="1"/>
</dbReference>
<feature type="region of interest" description="Disordered" evidence="11">
    <location>
        <begin position="1357"/>
        <end position="1406"/>
    </location>
</feature>
<evidence type="ECO:0000256" key="3">
    <source>
        <dbReference type="ARBA" id="ARBA00022801"/>
    </source>
</evidence>
<feature type="compositionally biased region" description="Basic and acidic residues" evidence="11">
    <location>
        <begin position="1397"/>
        <end position="1406"/>
    </location>
</feature>
<feature type="compositionally biased region" description="Polar residues" evidence="11">
    <location>
        <begin position="1132"/>
        <end position="1144"/>
    </location>
</feature>
<feature type="region of interest" description="Disordered" evidence="11">
    <location>
        <begin position="1275"/>
        <end position="1298"/>
    </location>
</feature>
<evidence type="ECO:0000256" key="7">
    <source>
        <dbReference type="ARBA" id="ARBA00023254"/>
    </source>
</evidence>
<gene>
    <name evidence="14" type="primary">LOC114327684</name>
</gene>
<dbReference type="Gene3D" id="1.10.3380.10">
    <property type="entry name" value="Sec63 N-terminal domain-like domain"/>
    <property type="match status" value="1"/>
</dbReference>
<dbReference type="InterPro" id="IPR004179">
    <property type="entry name" value="Sec63-dom"/>
</dbReference>
<dbReference type="InterPro" id="IPR001650">
    <property type="entry name" value="Helicase_C-like"/>
</dbReference>
<dbReference type="GO" id="GO:0005524">
    <property type="term" value="F:ATP binding"/>
    <property type="evidence" value="ECO:0007669"/>
    <property type="project" value="UniProtKB-KW"/>
</dbReference>
<feature type="region of interest" description="Disordered" evidence="11">
    <location>
        <begin position="1104"/>
        <end position="1150"/>
    </location>
</feature>
<evidence type="ECO:0000256" key="4">
    <source>
        <dbReference type="ARBA" id="ARBA00022806"/>
    </source>
</evidence>
<dbReference type="PANTHER" id="PTHR47835">
    <property type="entry name" value="HFM1, ATP DEPENDENT DNA HELICASE HOMOLOG"/>
    <property type="match status" value="1"/>
</dbReference>
<keyword evidence="3" id="KW-0378">Hydrolase</keyword>
<dbReference type="GO" id="GO:0003676">
    <property type="term" value="F:nucleic acid binding"/>
    <property type="evidence" value="ECO:0007669"/>
    <property type="project" value="InterPro"/>
</dbReference>
<evidence type="ECO:0000256" key="5">
    <source>
        <dbReference type="ARBA" id="ARBA00022840"/>
    </source>
</evidence>
<evidence type="ECO:0000313" key="14">
    <source>
        <dbReference type="RefSeq" id="XP_028132170.1"/>
    </source>
</evidence>
<comment type="catalytic activity">
    <reaction evidence="10">
        <text>ATP + H2O = ADP + phosphate + H(+)</text>
        <dbReference type="Rhea" id="RHEA:13065"/>
        <dbReference type="ChEBI" id="CHEBI:15377"/>
        <dbReference type="ChEBI" id="CHEBI:15378"/>
        <dbReference type="ChEBI" id="CHEBI:30616"/>
        <dbReference type="ChEBI" id="CHEBI:43474"/>
        <dbReference type="ChEBI" id="CHEBI:456216"/>
        <dbReference type="EC" id="5.6.2.4"/>
    </reaction>
</comment>
<feature type="domain" description="Helicase C-terminal" evidence="13">
    <location>
        <begin position="275"/>
        <end position="463"/>
    </location>
</feature>
<dbReference type="InParanoid" id="A0A6P7FFZ7"/>
<dbReference type="PROSITE" id="PS51192">
    <property type="entry name" value="HELICASE_ATP_BIND_1"/>
    <property type="match status" value="1"/>
</dbReference>
<feature type="compositionally biased region" description="Polar residues" evidence="11">
    <location>
        <begin position="1494"/>
        <end position="1505"/>
    </location>
</feature>
<keyword evidence="6" id="KW-0413">Isomerase</keyword>
<evidence type="ECO:0000259" key="12">
    <source>
        <dbReference type="PROSITE" id="PS51192"/>
    </source>
</evidence>
<dbReference type="Pfam" id="PF00271">
    <property type="entry name" value="Helicase_C"/>
    <property type="match status" value="1"/>
</dbReference>
<dbReference type="SUPFAM" id="SSF46785">
    <property type="entry name" value="Winged helix' DNA-binding domain"/>
    <property type="match status" value="1"/>
</dbReference>
<dbReference type="InterPro" id="IPR036390">
    <property type="entry name" value="WH_DNA-bd_sf"/>
</dbReference>
<dbReference type="InterPro" id="IPR011545">
    <property type="entry name" value="DEAD/DEAH_box_helicase_dom"/>
</dbReference>
<dbReference type="InterPro" id="IPR036388">
    <property type="entry name" value="WH-like_DNA-bd_sf"/>
</dbReference>
<feature type="compositionally biased region" description="Basic and acidic residues" evidence="11">
    <location>
        <begin position="1114"/>
        <end position="1131"/>
    </location>
</feature>
<dbReference type="SMART" id="SM00973">
    <property type="entry name" value="Sec63"/>
    <property type="match status" value="1"/>
</dbReference>
<keyword evidence="2" id="KW-0547">Nucleotide-binding</keyword>
<reference evidence="14" key="1">
    <citation type="submission" date="2025-08" db="UniProtKB">
        <authorList>
            <consortium name="RefSeq"/>
        </authorList>
    </citation>
    <scope>IDENTIFICATION</scope>
    <source>
        <tissue evidence="14">Whole insect</tissue>
    </source>
</reference>
<comment type="catalytic activity">
    <reaction evidence="8">
        <text>Couples ATP hydrolysis with the unwinding of duplex DNA by translocating in the 3'-5' direction.</text>
        <dbReference type="EC" id="5.6.2.4"/>
    </reaction>
</comment>
<keyword evidence="5" id="KW-0067">ATP-binding</keyword>
<dbReference type="SMART" id="SM00487">
    <property type="entry name" value="DEXDc"/>
    <property type="match status" value="1"/>
</dbReference>
<proteinExistence type="inferred from homology"/>
<dbReference type="Gene3D" id="3.40.50.300">
    <property type="entry name" value="P-loop containing nucleotide triphosphate hydrolases"/>
    <property type="match status" value="2"/>
</dbReference>
<evidence type="ECO:0000256" key="10">
    <source>
        <dbReference type="ARBA" id="ARBA00048988"/>
    </source>
</evidence>
<keyword evidence="7" id="KW-0469">Meiosis</keyword>
<dbReference type="InterPro" id="IPR057842">
    <property type="entry name" value="WH_MER3"/>
</dbReference>
<dbReference type="SMART" id="SM00490">
    <property type="entry name" value="HELICc"/>
    <property type="match status" value="1"/>
</dbReference>
<evidence type="ECO:0000256" key="2">
    <source>
        <dbReference type="ARBA" id="ARBA00022741"/>
    </source>
</evidence>